<feature type="region of interest" description="Disordered" evidence="1">
    <location>
        <begin position="139"/>
        <end position="168"/>
    </location>
</feature>
<sequence>MFLKLSPAVSSETRIRLETLSIIHQRLICLPDRTVALLARLASGPLGFSNGGQPNPDKPWNAVKDRPVANRLRDRQHKNPAPRTPTFELLPSNKDKYQTTIVTNQLSKIVRTDLNTTSATMGQYFDDHFEEICDEMLAEQEAQDAEYEAEAEAEAEADAAAEAEEEGN</sequence>
<evidence type="ECO:0000256" key="1">
    <source>
        <dbReference type="SAM" id="MobiDB-lite"/>
    </source>
</evidence>
<reference evidence="2 3" key="1">
    <citation type="submission" date="2015-03" db="EMBL/GenBank/DDBJ databases">
        <title>RNA-seq based gene annotation and comparative genomics of four Zymoseptoria species reveal species-specific pathogenicity related genes and transposable element activity.</title>
        <authorList>
            <person name="Grandaubert J."/>
            <person name="Bhattacharyya A."/>
            <person name="Stukenbrock E.H."/>
        </authorList>
    </citation>
    <scope>NUCLEOTIDE SEQUENCE [LARGE SCALE GENOMIC DNA]</scope>
    <source>
        <strain evidence="2 3">Zb18110</strain>
    </source>
</reference>
<dbReference type="Proteomes" id="UP000033647">
    <property type="component" value="Unassembled WGS sequence"/>
</dbReference>
<evidence type="ECO:0000313" key="3">
    <source>
        <dbReference type="Proteomes" id="UP000033647"/>
    </source>
</evidence>
<organism evidence="2 3">
    <name type="scientific">Zymoseptoria brevis</name>
    <dbReference type="NCBI Taxonomy" id="1047168"/>
    <lineage>
        <taxon>Eukaryota</taxon>
        <taxon>Fungi</taxon>
        <taxon>Dikarya</taxon>
        <taxon>Ascomycota</taxon>
        <taxon>Pezizomycotina</taxon>
        <taxon>Dothideomycetes</taxon>
        <taxon>Dothideomycetidae</taxon>
        <taxon>Mycosphaerellales</taxon>
        <taxon>Mycosphaerellaceae</taxon>
        <taxon>Zymoseptoria</taxon>
    </lineage>
</organism>
<protein>
    <submittedName>
        <fullName evidence="2">Uncharacterized protein</fullName>
    </submittedName>
</protein>
<dbReference type="AlphaFoldDB" id="A0A0F4G7J5"/>
<gene>
    <name evidence="2" type="ORF">TI39_contig4339g00002</name>
</gene>
<keyword evidence="3" id="KW-1185">Reference proteome</keyword>
<proteinExistence type="predicted"/>
<comment type="caution">
    <text evidence="2">The sequence shown here is derived from an EMBL/GenBank/DDBJ whole genome shotgun (WGS) entry which is preliminary data.</text>
</comment>
<evidence type="ECO:0000313" key="2">
    <source>
        <dbReference type="EMBL" id="KJX93299.1"/>
    </source>
</evidence>
<name>A0A0F4G7J5_9PEZI</name>
<accession>A0A0F4G7J5</accession>
<dbReference type="EMBL" id="LAFY01004298">
    <property type="protein sequence ID" value="KJX93299.1"/>
    <property type="molecule type" value="Genomic_DNA"/>
</dbReference>